<accession>A0A8J8SZM9</accession>
<dbReference type="PANTHER" id="PTHR19139:SF199">
    <property type="entry name" value="MIP17260P"/>
    <property type="match status" value="1"/>
</dbReference>
<dbReference type="InterPro" id="IPR000425">
    <property type="entry name" value="MIP"/>
</dbReference>
<evidence type="ECO:0000256" key="7">
    <source>
        <dbReference type="ARBA" id="ARBA00023136"/>
    </source>
</evidence>
<evidence type="ECO:0000313" key="11">
    <source>
        <dbReference type="EMBL" id="TNV76759.1"/>
    </source>
</evidence>
<evidence type="ECO:0000256" key="8">
    <source>
        <dbReference type="RuleBase" id="RU000477"/>
    </source>
</evidence>
<evidence type="ECO:0008006" key="13">
    <source>
        <dbReference type="Google" id="ProtNLM"/>
    </source>
</evidence>
<feature type="transmembrane region" description="Helical" evidence="9">
    <location>
        <begin position="99"/>
        <end position="122"/>
    </location>
</feature>
<dbReference type="InterPro" id="IPR022357">
    <property type="entry name" value="MIP_CS"/>
</dbReference>
<reference evidence="11" key="1">
    <citation type="submission" date="2019-06" db="EMBL/GenBank/DDBJ databases">
        <authorList>
            <person name="Zheng W."/>
        </authorList>
    </citation>
    <scope>NUCLEOTIDE SEQUENCE</scope>
    <source>
        <strain evidence="11">QDHG01</strain>
    </source>
</reference>
<protein>
    <recommendedName>
        <fullName evidence="13">Aquaporin Z</fullName>
    </recommendedName>
</protein>
<evidence type="ECO:0000256" key="5">
    <source>
        <dbReference type="ARBA" id="ARBA00022692"/>
    </source>
</evidence>
<dbReference type="GO" id="GO:0015250">
    <property type="term" value="F:water channel activity"/>
    <property type="evidence" value="ECO:0007669"/>
    <property type="project" value="TreeGrafter"/>
</dbReference>
<keyword evidence="10" id="KW-0732">Signal</keyword>
<dbReference type="PROSITE" id="PS00221">
    <property type="entry name" value="MIP"/>
    <property type="match status" value="1"/>
</dbReference>
<evidence type="ECO:0000256" key="1">
    <source>
        <dbReference type="ARBA" id="ARBA00004651"/>
    </source>
</evidence>
<keyword evidence="7 9" id="KW-0472">Membrane</keyword>
<dbReference type="PANTHER" id="PTHR19139">
    <property type="entry name" value="AQUAPORIN TRANSPORTER"/>
    <property type="match status" value="1"/>
</dbReference>
<evidence type="ECO:0000256" key="4">
    <source>
        <dbReference type="ARBA" id="ARBA00022475"/>
    </source>
</evidence>
<feature type="transmembrane region" description="Helical" evidence="9">
    <location>
        <begin position="184"/>
        <end position="206"/>
    </location>
</feature>
<dbReference type="Proteomes" id="UP000785679">
    <property type="component" value="Unassembled WGS sequence"/>
</dbReference>
<feature type="transmembrane region" description="Helical" evidence="9">
    <location>
        <begin position="49"/>
        <end position="70"/>
    </location>
</feature>
<feature type="transmembrane region" description="Helical" evidence="9">
    <location>
        <begin position="12"/>
        <end position="37"/>
    </location>
</feature>
<dbReference type="Gene3D" id="1.20.1080.10">
    <property type="entry name" value="Glycerol uptake facilitator protein"/>
    <property type="match status" value="1"/>
</dbReference>
<evidence type="ECO:0000256" key="10">
    <source>
        <dbReference type="SAM" id="SignalP"/>
    </source>
</evidence>
<keyword evidence="12" id="KW-1185">Reference proteome</keyword>
<dbReference type="SUPFAM" id="SSF81338">
    <property type="entry name" value="Aquaporin-like"/>
    <property type="match status" value="1"/>
</dbReference>
<dbReference type="OrthoDB" id="204128at2759"/>
<dbReference type="PRINTS" id="PR00783">
    <property type="entry name" value="MINTRINSICP"/>
</dbReference>
<proteinExistence type="inferred from homology"/>
<comment type="similarity">
    <text evidence="2 8">Belongs to the MIP/aquaporin (TC 1.A.8) family.</text>
</comment>
<name>A0A8J8SZM9_HALGN</name>
<keyword evidence="5 8" id="KW-0812">Transmembrane</keyword>
<evidence type="ECO:0000256" key="6">
    <source>
        <dbReference type="ARBA" id="ARBA00022989"/>
    </source>
</evidence>
<comment type="subcellular location">
    <subcellularLocation>
        <location evidence="1">Cell membrane</location>
        <topology evidence="1">Multi-pass membrane protein</topology>
    </subcellularLocation>
</comment>
<comment type="caution">
    <text evidence="11">The sequence shown here is derived from an EMBL/GenBank/DDBJ whole genome shotgun (WGS) entry which is preliminary data.</text>
</comment>
<dbReference type="InterPro" id="IPR034294">
    <property type="entry name" value="Aquaporin_transptr"/>
</dbReference>
<keyword evidence="3 8" id="KW-0813">Transport</keyword>
<evidence type="ECO:0000256" key="2">
    <source>
        <dbReference type="ARBA" id="ARBA00006175"/>
    </source>
</evidence>
<evidence type="ECO:0000256" key="9">
    <source>
        <dbReference type="SAM" id="Phobius"/>
    </source>
</evidence>
<keyword evidence="4" id="KW-1003">Cell membrane</keyword>
<dbReference type="GO" id="GO:0005886">
    <property type="term" value="C:plasma membrane"/>
    <property type="evidence" value="ECO:0007669"/>
    <property type="project" value="UniProtKB-SubCell"/>
</dbReference>
<organism evidence="11 12">
    <name type="scientific">Halteria grandinella</name>
    <dbReference type="NCBI Taxonomy" id="5974"/>
    <lineage>
        <taxon>Eukaryota</taxon>
        <taxon>Sar</taxon>
        <taxon>Alveolata</taxon>
        <taxon>Ciliophora</taxon>
        <taxon>Intramacronucleata</taxon>
        <taxon>Spirotrichea</taxon>
        <taxon>Stichotrichia</taxon>
        <taxon>Sporadotrichida</taxon>
        <taxon>Halteriidae</taxon>
        <taxon>Halteria</taxon>
    </lineage>
</organism>
<dbReference type="InterPro" id="IPR023271">
    <property type="entry name" value="Aquaporin-like"/>
</dbReference>
<feature type="signal peptide" evidence="10">
    <location>
        <begin position="1"/>
        <end position="23"/>
    </location>
</feature>
<dbReference type="Pfam" id="PF00230">
    <property type="entry name" value="MIP"/>
    <property type="match status" value="1"/>
</dbReference>
<dbReference type="AlphaFoldDB" id="A0A8J8SZM9"/>
<feature type="chain" id="PRO_5035266043" description="Aquaporin Z" evidence="10">
    <location>
        <begin position="24"/>
        <end position="228"/>
    </location>
</feature>
<keyword evidence="6 9" id="KW-1133">Transmembrane helix</keyword>
<gene>
    <name evidence="11" type="ORF">FGO68_gene12576</name>
</gene>
<sequence length="228" mass="25349">MESYMARAFGYFVCWILAVSVSGAHFNPAVSLAVYIAEGKYVRQIGRLLLYWFIQLCGAFAGCLFVYMIFNMPVNAFLLWPAAQNPAVRIWFFSELGNIYYGKVLFLELFNTFLFVLVYLFVIYKPSLRTVDEIIKGLAVAFTLWVCYFFSAGSGACLNPALAIAQTSYQVGILNGMDANGNGFASLIWVYIIFPLLGGILAAIWFRIHIYLDNKALEPRGGGGGVAV</sequence>
<evidence type="ECO:0000313" key="12">
    <source>
        <dbReference type="Proteomes" id="UP000785679"/>
    </source>
</evidence>
<dbReference type="EMBL" id="RRYP01013008">
    <property type="protein sequence ID" value="TNV76759.1"/>
    <property type="molecule type" value="Genomic_DNA"/>
</dbReference>
<evidence type="ECO:0000256" key="3">
    <source>
        <dbReference type="ARBA" id="ARBA00022448"/>
    </source>
</evidence>